<comment type="caution">
    <text evidence="9">The sequence shown here is derived from an EMBL/GenBank/DDBJ whole genome shotgun (WGS) entry which is preliminary data.</text>
</comment>
<comment type="similarity">
    <text evidence="2 7">Belongs to the Casparian strip membrane proteins (CASP) family.</text>
</comment>
<feature type="transmembrane region" description="Helical" evidence="7">
    <location>
        <begin position="45"/>
        <end position="69"/>
    </location>
</feature>
<evidence type="ECO:0000256" key="6">
    <source>
        <dbReference type="ARBA" id="ARBA00023136"/>
    </source>
</evidence>
<comment type="subunit">
    <text evidence="7">Homodimer and heterodimers.</text>
</comment>
<evidence type="ECO:0000259" key="8">
    <source>
        <dbReference type="Pfam" id="PF04535"/>
    </source>
</evidence>
<keyword evidence="5 7" id="KW-1133">Transmembrane helix</keyword>
<evidence type="ECO:0000313" key="10">
    <source>
        <dbReference type="Proteomes" id="UP000195402"/>
    </source>
</evidence>
<dbReference type="InterPro" id="IPR006459">
    <property type="entry name" value="CASP/CASPL"/>
</dbReference>
<dbReference type="OrthoDB" id="1918830at2759"/>
<gene>
    <name evidence="9" type="ORF">BVC80_8839g22</name>
</gene>
<evidence type="ECO:0000256" key="3">
    <source>
        <dbReference type="ARBA" id="ARBA00022475"/>
    </source>
</evidence>
<comment type="subcellular location">
    <subcellularLocation>
        <location evidence="1 7">Cell membrane</location>
        <topology evidence="1 7">Multi-pass membrane protein</topology>
    </subcellularLocation>
</comment>
<keyword evidence="3 7" id="KW-1003">Cell membrane</keyword>
<accession>A0A200RDY9</accession>
<dbReference type="InterPro" id="IPR006702">
    <property type="entry name" value="CASP_dom"/>
</dbReference>
<keyword evidence="10" id="KW-1185">Reference proteome</keyword>
<protein>
    <recommendedName>
        <fullName evidence="7">CASP-like protein</fullName>
    </recommendedName>
</protein>
<comment type="caution">
    <text evidence="7">Lacks conserved residue(s) required for the propagation of feature annotation.</text>
</comment>
<dbReference type="GO" id="GO:0005886">
    <property type="term" value="C:plasma membrane"/>
    <property type="evidence" value="ECO:0007669"/>
    <property type="project" value="UniProtKB-SubCell"/>
</dbReference>
<reference evidence="9 10" key="1">
    <citation type="journal article" date="2017" name="Mol. Plant">
        <title>The Genome of Medicinal Plant Macleaya cordata Provides New Insights into Benzylisoquinoline Alkaloids Metabolism.</title>
        <authorList>
            <person name="Liu X."/>
            <person name="Liu Y."/>
            <person name="Huang P."/>
            <person name="Ma Y."/>
            <person name="Qing Z."/>
            <person name="Tang Q."/>
            <person name="Cao H."/>
            <person name="Cheng P."/>
            <person name="Zheng Y."/>
            <person name="Yuan Z."/>
            <person name="Zhou Y."/>
            <person name="Liu J."/>
            <person name="Tang Z."/>
            <person name="Zhuo Y."/>
            <person name="Zhang Y."/>
            <person name="Yu L."/>
            <person name="Huang J."/>
            <person name="Yang P."/>
            <person name="Peng Q."/>
            <person name="Zhang J."/>
            <person name="Jiang W."/>
            <person name="Zhang Z."/>
            <person name="Lin K."/>
            <person name="Ro D.K."/>
            <person name="Chen X."/>
            <person name="Xiong X."/>
            <person name="Shang Y."/>
            <person name="Huang S."/>
            <person name="Zeng J."/>
        </authorList>
    </citation>
    <scope>NUCLEOTIDE SEQUENCE [LARGE SCALE GENOMIC DNA]</scope>
    <source>
        <strain evidence="10">cv. BLH2017</strain>
        <tissue evidence="9">Root</tissue>
    </source>
</reference>
<evidence type="ECO:0000256" key="2">
    <source>
        <dbReference type="ARBA" id="ARBA00007651"/>
    </source>
</evidence>
<evidence type="ECO:0000256" key="7">
    <source>
        <dbReference type="RuleBase" id="RU361233"/>
    </source>
</evidence>
<evidence type="ECO:0000256" key="5">
    <source>
        <dbReference type="ARBA" id="ARBA00022989"/>
    </source>
</evidence>
<keyword evidence="4 7" id="KW-0812">Transmembrane</keyword>
<evidence type="ECO:0000256" key="1">
    <source>
        <dbReference type="ARBA" id="ARBA00004651"/>
    </source>
</evidence>
<evidence type="ECO:0000256" key="4">
    <source>
        <dbReference type="ARBA" id="ARBA00022692"/>
    </source>
</evidence>
<dbReference type="EMBL" id="MVGT01000009">
    <property type="protein sequence ID" value="OVA20932.1"/>
    <property type="molecule type" value="Genomic_DNA"/>
</dbReference>
<dbReference type="Pfam" id="PF04535">
    <property type="entry name" value="CASP_dom"/>
    <property type="match status" value="1"/>
</dbReference>
<name>A0A200RDY9_MACCD</name>
<dbReference type="STRING" id="56857.A0A200RDY9"/>
<proteinExistence type="inferred from homology"/>
<dbReference type="InParanoid" id="A0A200RDY9"/>
<dbReference type="NCBIfam" id="TIGR01569">
    <property type="entry name" value="A_tha_TIGR01569"/>
    <property type="match status" value="1"/>
</dbReference>
<organism evidence="9 10">
    <name type="scientific">Macleaya cordata</name>
    <name type="common">Five-seeded plume-poppy</name>
    <name type="synonym">Bocconia cordata</name>
    <dbReference type="NCBI Taxonomy" id="56857"/>
    <lineage>
        <taxon>Eukaryota</taxon>
        <taxon>Viridiplantae</taxon>
        <taxon>Streptophyta</taxon>
        <taxon>Embryophyta</taxon>
        <taxon>Tracheophyta</taxon>
        <taxon>Spermatophyta</taxon>
        <taxon>Magnoliopsida</taxon>
        <taxon>Ranunculales</taxon>
        <taxon>Papaveraceae</taxon>
        <taxon>Papaveroideae</taxon>
        <taxon>Macleaya</taxon>
    </lineage>
</organism>
<dbReference type="OMA" id="CCASIEL"/>
<sequence length="84" mass="9120">MAAYVSFATNTAAAQAALLAITGANNFQWLKVCNIYTRFCIQCGGALSCGLVASILMSVISSISAYNLFRHYSSKEFLVFKPLR</sequence>
<evidence type="ECO:0000313" key="9">
    <source>
        <dbReference type="EMBL" id="OVA20932.1"/>
    </source>
</evidence>
<keyword evidence="6 7" id="KW-0472">Membrane</keyword>
<feature type="domain" description="Casparian strip membrane protein" evidence="8">
    <location>
        <begin position="2"/>
        <end position="56"/>
    </location>
</feature>
<dbReference type="AlphaFoldDB" id="A0A200RDY9"/>
<dbReference type="Proteomes" id="UP000195402">
    <property type="component" value="Unassembled WGS sequence"/>
</dbReference>